<dbReference type="InterPro" id="IPR002104">
    <property type="entry name" value="Integrase_catalytic"/>
</dbReference>
<sequence>MATEKNVSELIKDFITILQSRGRASATILAYRKDLEQLASSLSEKGKTTPDSVRSSDIEDFKTTMQKGGYTDKSVSRKLNAIKTFFTWLVSQKLIENDPAAPVAHPKYQNPPPRILSRMEYRALRDAARSDLRIRAIIELMLQTGVRIGEVANLRLEDISDKIFIRAYESQPQREVPLNETARDALNQYIAIRPKTTSDHIFVTKTGKPLLVRNIRSAIDRYFREAGIEKAKVNDLRNTFIVHQLKSGVDIVTVSKIAGHKRLSTTEHYLQFIDKREGKKGTKLEEL</sequence>
<evidence type="ECO:0000259" key="7">
    <source>
        <dbReference type="PROSITE" id="PS51900"/>
    </source>
</evidence>
<feature type="domain" description="Core-binding (CB)" evidence="7">
    <location>
        <begin position="5"/>
        <end position="90"/>
    </location>
</feature>
<dbReference type="GO" id="GO:0003677">
    <property type="term" value="F:DNA binding"/>
    <property type="evidence" value="ECO:0007669"/>
    <property type="project" value="UniProtKB-UniRule"/>
</dbReference>
<evidence type="ECO:0000256" key="2">
    <source>
        <dbReference type="ARBA" id="ARBA00022908"/>
    </source>
</evidence>
<keyword evidence="2" id="KW-0229">DNA integration</keyword>
<dbReference type="InterPro" id="IPR013762">
    <property type="entry name" value="Integrase-like_cat_sf"/>
</dbReference>
<dbReference type="Gene3D" id="1.10.443.10">
    <property type="entry name" value="Intergrase catalytic core"/>
    <property type="match status" value="1"/>
</dbReference>
<dbReference type="InterPro" id="IPR010998">
    <property type="entry name" value="Integrase_recombinase_N"/>
</dbReference>
<reference evidence="8 9" key="1">
    <citation type="journal article" date="2016" name="Nat. Commun.">
        <title>Thousands of microbial genomes shed light on interconnected biogeochemical processes in an aquifer system.</title>
        <authorList>
            <person name="Anantharaman K."/>
            <person name="Brown C.T."/>
            <person name="Hug L.A."/>
            <person name="Sharon I."/>
            <person name="Castelle C.J."/>
            <person name="Probst A.J."/>
            <person name="Thomas B.C."/>
            <person name="Singh A."/>
            <person name="Wilkins M.J."/>
            <person name="Karaoz U."/>
            <person name="Brodie E.L."/>
            <person name="Williams K.H."/>
            <person name="Hubbard S.S."/>
            <person name="Banfield J.F."/>
        </authorList>
    </citation>
    <scope>NUCLEOTIDE SEQUENCE [LARGE SCALE GENOMIC DNA]</scope>
</reference>
<dbReference type="Pfam" id="PF02899">
    <property type="entry name" value="Phage_int_SAM_1"/>
    <property type="match status" value="1"/>
</dbReference>
<dbReference type="Pfam" id="PF00589">
    <property type="entry name" value="Phage_integrase"/>
    <property type="match status" value="1"/>
</dbReference>
<evidence type="ECO:0000256" key="3">
    <source>
        <dbReference type="ARBA" id="ARBA00023125"/>
    </source>
</evidence>
<evidence type="ECO:0000256" key="1">
    <source>
        <dbReference type="ARBA" id="ARBA00008857"/>
    </source>
</evidence>
<feature type="domain" description="Tyr recombinase" evidence="6">
    <location>
        <begin position="111"/>
        <end position="283"/>
    </location>
</feature>
<dbReference type="PANTHER" id="PTHR30349:SF41">
    <property type="entry name" value="INTEGRASE_RECOMBINASE PROTEIN MJ0367-RELATED"/>
    <property type="match status" value="1"/>
</dbReference>
<dbReference type="InterPro" id="IPR050090">
    <property type="entry name" value="Tyrosine_recombinase_XerCD"/>
</dbReference>
<dbReference type="Gene3D" id="1.10.150.130">
    <property type="match status" value="1"/>
</dbReference>
<name>A0A1G1VAU8_9BACT</name>
<protein>
    <recommendedName>
        <fullName evidence="10">Tyrosine recombinase XerC</fullName>
    </recommendedName>
</protein>
<dbReference type="PANTHER" id="PTHR30349">
    <property type="entry name" value="PHAGE INTEGRASE-RELATED"/>
    <property type="match status" value="1"/>
</dbReference>
<dbReference type="EMBL" id="MHCC01000027">
    <property type="protein sequence ID" value="OGY12529.1"/>
    <property type="molecule type" value="Genomic_DNA"/>
</dbReference>
<dbReference type="PROSITE" id="PS51900">
    <property type="entry name" value="CB"/>
    <property type="match status" value="1"/>
</dbReference>
<gene>
    <name evidence="8" type="ORF">A3A77_00975</name>
</gene>
<dbReference type="SUPFAM" id="SSF56349">
    <property type="entry name" value="DNA breaking-rejoining enzymes"/>
    <property type="match status" value="1"/>
</dbReference>
<evidence type="ECO:0000313" key="9">
    <source>
        <dbReference type="Proteomes" id="UP000178659"/>
    </source>
</evidence>
<dbReference type="GO" id="GO:0015074">
    <property type="term" value="P:DNA integration"/>
    <property type="evidence" value="ECO:0007669"/>
    <property type="project" value="UniProtKB-KW"/>
</dbReference>
<keyword evidence="3 5" id="KW-0238">DNA-binding</keyword>
<dbReference type="InterPro" id="IPR004107">
    <property type="entry name" value="Integrase_SAM-like_N"/>
</dbReference>
<proteinExistence type="inferred from homology"/>
<evidence type="ECO:0000259" key="6">
    <source>
        <dbReference type="PROSITE" id="PS51898"/>
    </source>
</evidence>
<keyword evidence="4" id="KW-0233">DNA recombination</keyword>
<accession>A0A1G1VAU8</accession>
<evidence type="ECO:0008006" key="10">
    <source>
        <dbReference type="Google" id="ProtNLM"/>
    </source>
</evidence>
<comment type="caution">
    <text evidence="8">The sequence shown here is derived from an EMBL/GenBank/DDBJ whole genome shotgun (WGS) entry which is preliminary data.</text>
</comment>
<evidence type="ECO:0000256" key="5">
    <source>
        <dbReference type="PROSITE-ProRule" id="PRU01248"/>
    </source>
</evidence>
<dbReference type="InterPro" id="IPR044068">
    <property type="entry name" value="CB"/>
</dbReference>
<dbReference type="Proteomes" id="UP000178659">
    <property type="component" value="Unassembled WGS sequence"/>
</dbReference>
<dbReference type="PROSITE" id="PS51898">
    <property type="entry name" value="TYR_RECOMBINASE"/>
    <property type="match status" value="1"/>
</dbReference>
<dbReference type="InterPro" id="IPR011010">
    <property type="entry name" value="DNA_brk_join_enz"/>
</dbReference>
<dbReference type="GO" id="GO:0006310">
    <property type="term" value="P:DNA recombination"/>
    <property type="evidence" value="ECO:0007669"/>
    <property type="project" value="UniProtKB-KW"/>
</dbReference>
<evidence type="ECO:0000313" key="8">
    <source>
        <dbReference type="EMBL" id="OGY12529.1"/>
    </source>
</evidence>
<evidence type="ECO:0000256" key="4">
    <source>
        <dbReference type="ARBA" id="ARBA00023172"/>
    </source>
</evidence>
<comment type="similarity">
    <text evidence="1">Belongs to the 'phage' integrase family.</text>
</comment>
<organism evidence="8 9">
    <name type="scientific">Candidatus Blackburnbacteria bacterium RIFCSPLOWO2_01_FULL_40_20</name>
    <dbReference type="NCBI Taxonomy" id="1797519"/>
    <lineage>
        <taxon>Bacteria</taxon>
        <taxon>Candidatus Blackburniibacteriota</taxon>
    </lineage>
</organism>
<dbReference type="AlphaFoldDB" id="A0A1G1VAU8"/>